<reference evidence="7" key="1">
    <citation type="journal article" date="2019" name="Int. J. Syst. Evol. Microbiol.">
        <title>The Global Catalogue of Microorganisms (GCM) 10K type strain sequencing project: providing services to taxonomists for standard genome sequencing and annotation.</title>
        <authorList>
            <consortium name="The Broad Institute Genomics Platform"/>
            <consortium name="The Broad Institute Genome Sequencing Center for Infectious Disease"/>
            <person name="Wu L."/>
            <person name="Ma J."/>
        </authorList>
    </citation>
    <scope>NUCLEOTIDE SEQUENCE [LARGE SCALE GENOMIC DNA]</scope>
    <source>
        <strain evidence="7">GH52</strain>
    </source>
</reference>
<evidence type="ECO:0000313" key="6">
    <source>
        <dbReference type="EMBL" id="MFD2116749.1"/>
    </source>
</evidence>
<dbReference type="InterPro" id="IPR027417">
    <property type="entry name" value="P-loop_NTPase"/>
</dbReference>
<dbReference type="PROSITE" id="PS50893">
    <property type="entry name" value="ABC_TRANSPORTER_2"/>
    <property type="match status" value="1"/>
</dbReference>
<feature type="domain" description="ABC transporter" evidence="5">
    <location>
        <begin position="11"/>
        <end position="245"/>
    </location>
</feature>
<accession>A0ABW4YMQ7</accession>
<dbReference type="EMBL" id="JBHUHO010000032">
    <property type="protein sequence ID" value="MFD2116749.1"/>
    <property type="molecule type" value="Genomic_DNA"/>
</dbReference>
<dbReference type="RefSeq" id="WP_377773253.1">
    <property type="nucleotide sequence ID" value="NZ_JBHUHO010000032.1"/>
</dbReference>
<dbReference type="SMART" id="SM00382">
    <property type="entry name" value="AAA"/>
    <property type="match status" value="1"/>
</dbReference>
<evidence type="ECO:0000256" key="2">
    <source>
        <dbReference type="ARBA" id="ARBA00022448"/>
    </source>
</evidence>
<name>A0ABW4YMQ7_9BACL</name>
<keyword evidence="2" id="KW-0813">Transport</keyword>
<protein>
    <submittedName>
        <fullName evidence="6">ATP-binding cassette domain-containing protein</fullName>
    </submittedName>
</protein>
<keyword evidence="7" id="KW-1185">Reference proteome</keyword>
<dbReference type="PANTHER" id="PTHR43553">
    <property type="entry name" value="HEAVY METAL TRANSPORTER"/>
    <property type="match status" value="1"/>
</dbReference>
<sequence length="290" mass="32980">MKNILEKEPLIICERLFVYPMEDEAMQFPLLQDVSLTIYKSDWIQLYGWNGSGKSTLLKILSGSTQYRVEGNIQWLGDDQTDQTAILIPIVQQQPGAGLIGASAWEDIVLLLEQYRVPEKTIIPLTNAIIRRFAMTHFSHLPLEHLSGGQLQLAAIAGAAAVSNHLLLMDEVTAMLDSEMVQLIMEQLRTIHNKQKTAVVWATQKEDEIMRTDRVLVVQQGQVTDEGSAEQWFTRNKQSEEGSSRCEQLQFAAPLYVQLFWQLQQKNSSLQLPFSWNELIAEVTQTNEHK</sequence>
<dbReference type="Gene3D" id="3.40.50.300">
    <property type="entry name" value="P-loop containing nucleotide triphosphate hydrolases"/>
    <property type="match status" value="1"/>
</dbReference>
<evidence type="ECO:0000259" key="5">
    <source>
        <dbReference type="PROSITE" id="PS50893"/>
    </source>
</evidence>
<gene>
    <name evidence="6" type="ORF">ACFSJH_13555</name>
</gene>
<proteinExistence type="inferred from homology"/>
<dbReference type="InterPro" id="IPR003593">
    <property type="entry name" value="AAA+_ATPase"/>
</dbReference>
<dbReference type="InterPro" id="IPR050095">
    <property type="entry name" value="ECF_ABC_transporter_ATP-bd"/>
</dbReference>
<evidence type="ECO:0000256" key="3">
    <source>
        <dbReference type="ARBA" id="ARBA00022741"/>
    </source>
</evidence>
<comment type="caution">
    <text evidence="6">The sequence shown here is derived from an EMBL/GenBank/DDBJ whole genome shotgun (WGS) entry which is preliminary data.</text>
</comment>
<evidence type="ECO:0000256" key="4">
    <source>
        <dbReference type="ARBA" id="ARBA00022840"/>
    </source>
</evidence>
<comment type="similarity">
    <text evidence="1">Belongs to the ABC transporter superfamily.</text>
</comment>
<keyword evidence="3" id="KW-0547">Nucleotide-binding</keyword>
<dbReference type="GO" id="GO:0005524">
    <property type="term" value="F:ATP binding"/>
    <property type="evidence" value="ECO:0007669"/>
    <property type="project" value="UniProtKB-KW"/>
</dbReference>
<evidence type="ECO:0000313" key="7">
    <source>
        <dbReference type="Proteomes" id="UP001597362"/>
    </source>
</evidence>
<dbReference type="Pfam" id="PF00005">
    <property type="entry name" value="ABC_tran"/>
    <property type="match status" value="1"/>
</dbReference>
<dbReference type="SUPFAM" id="SSF52540">
    <property type="entry name" value="P-loop containing nucleoside triphosphate hydrolases"/>
    <property type="match status" value="1"/>
</dbReference>
<evidence type="ECO:0000256" key="1">
    <source>
        <dbReference type="ARBA" id="ARBA00005417"/>
    </source>
</evidence>
<organism evidence="6 7">
    <name type="scientific">Paenibacillus yanchengensis</name>
    <dbReference type="NCBI Taxonomy" id="2035833"/>
    <lineage>
        <taxon>Bacteria</taxon>
        <taxon>Bacillati</taxon>
        <taxon>Bacillota</taxon>
        <taxon>Bacilli</taxon>
        <taxon>Bacillales</taxon>
        <taxon>Paenibacillaceae</taxon>
        <taxon>Paenibacillus</taxon>
    </lineage>
</organism>
<dbReference type="InterPro" id="IPR017871">
    <property type="entry name" value="ABC_transporter-like_CS"/>
</dbReference>
<dbReference type="InterPro" id="IPR003439">
    <property type="entry name" value="ABC_transporter-like_ATP-bd"/>
</dbReference>
<dbReference type="Proteomes" id="UP001597362">
    <property type="component" value="Unassembled WGS sequence"/>
</dbReference>
<dbReference type="PROSITE" id="PS00211">
    <property type="entry name" value="ABC_TRANSPORTER_1"/>
    <property type="match status" value="1"/>
</dbReference>
<keyword evidence="4 6" id="KW-0067">ATP-binding</keyword>